<feature type="transmembrane region" description="Helical" evidence="7">
    <location>
        <begin position="366"/>
        <end position="388"/>
    </location>
</feature>
<feature type="transmembrane region" description="Helical" evidence="7">
    <location>
        <begin position="32"/>
        <end position="58"/>
    </location>
</feature>
<dbReference type="Pfam" id="PF03381">
    <property type="entry name" value="CDC50"/>
    <property type="match status" value="1"/>
</dbReference>
<comment type="similarity">
    <text evidence="2 6">Belongs to the CDC50/LEM3 family.</text>
</comment>
<proteinExistence type="inferred from homology"/>
<dbReference type="PIRSF" id="PIRSF015840">
    <property type="entry name" value="DUF284_TM_euk"/>
    <property type="match status" value="1"/>
</dbReference>
<dbReference type="PANTHER" id="PTHR10926">
    <property type="entry name" value="CELL CYCLE CONTROL PROTEIN 50"/>
    <property type="match status" value="1"/>
</dbReference>
<evidence type="ECO:0000256" key="7">
    <source>
        <dbReference type="SAM" id="Phobius"/>
    </source>
</evidence>
<dbReference type="EMBL" id="NJHN03000032">
    <property type="protein sequence ID" value="KAH9423540.1"/>
    <property type="molecule type" value="Genomic_DNA"/>
</dbReference>
<evidence type="ECO:0000256" key="4">
    <source>
        <dbReference type="ARBA" id="ARBA00022989"/>
    </source>
</evidence>
<reference evidence="8 9" key="2">
    <citation type="journal article" date="2022" name="Mol. Biol. Evol.">
        <title>Comparative Genomics Reveals Insights into the Divergent Evolution of Astigmatic Mites and Household Pest Adaptations.</title>
        <authorList>
            <person name="Xiong Q."/>
            <person name="Wan A.T."/>
            <person name="Liu X."/>
            <person name="Fung C.S."/>
            <person name="Xiao X."/>
            <person name="Malainual N."/>
            <person name="Hou J."/>
            <person name="Wang L."/>
            <person name="Wang M."/>
            <person name="Yang K.Y."/>
            <person name="Cui Y."/>
            <person name="Leung E.L."/>
            <person name="Nong W."/>
            <person name="Shin S.K."/>
            <person name="Au S.W."/>
            <person name="Jeong K.Y."/>
            <person name="Chew F.T."/>
            <person name="Hui J.H."/>
            <person name="Leung T.F."/>
            <person name="Tungtrongchitr A."/>
            <person name="Zhong N."/>
            <person name="Liu Z."/>
            <person name="Tsui S.K."/>
        </authorList>
    </citation>
    <scope>NUCLEOTIDE SEQUENCE [LARGE SCALE GENOMIC DNA]</scope>
    <source>
        <strain evidence="8">Derp</strain>
    </source>
</reference>
<keyword evidence="5 6" id="KW-0472">Membrane</keyword>
<dbReference type="PANTHER" id="PTHR10926:SF0">
    <property type="entry name" value="CDC50, ISOFORM A"/>
    <property type="match status" value="1"/>
</dbReference>
<keyword evidence="4 7" id="KW-1133">Transmembrane helix</keyword>
<reference evidence="8 9" key="1">
    <citation type="journal article" date="2018" name="J. Allergy Clin. Immunol.">
        <title>High-quality assembly of Dermatophagoides pteronyssinus genome and transcriptome reveals a wide range of novel allergens.</title>
        <authorList>
            <person name="Liu X.Y."/>
            <person name="Yang K.Y."/>
            <person name="Wang M.Q."/>
            <person name="Kwok J.S."/>
            <person name="Zeng X."/>
            <person name="Yang Z."/>
            <person name="Xiao X.J."/>
            <person name="Lau C.P."/>
            <person name="Li Y."/>
            <person name="Huang Z.M."/>
            <person name="Ba J.G."/>
            <person name="Yim A.K."/>
            <person name="Ouyang C.Y."/>
            <person name="Ngai S.M."/>
            <person name="Chan T.F."/>
            <person name="Leung E.L."/>
            <person name="Liu L."/>
            <person name="Liu Z.G."/>
            <person name="Tsui S.K."/>
        </authorList>
    </citation>
    <scope>NUCLEOTIDE SEQUENCE [LARGE SCALE GENOMIC DNA]</scope>
    <source>
        <strain evidence="8">Derp</strain>
    </source>
</reference>
<feature type="transmembrane region" description="Helical" evidence="7">
    <location>
        <begin position="416"/>
        <end position="433"/>
    </location>
</feature>
<comment type="caution">
    <text evidence="8">The sequence shown here is derived from an EMBL/GenBank/DDBJ whole genome shotgun (WGS) entry which is preliminary data.</text>
</comment>
<evidence type="ECO:0000256" key="1">
    <source>
        <dbReference type="ARBA" id="ARBA00004141"/>
    </source>
</evidence>
<keyword evidence="9" id="KW-1185">Reference proteome</keyword>
<name>A0ABQ8JM75_DERPT</name>
<dbReference type="InterPro" id="IPR005045">
    <property type="entry name" value="CDC50/LEM3_fam"/>
</dbReference>
<evidence type="ECO:0000256" key="6">
    <source>
        <dbReference type="PIRNR" id="PIRNR015840"/>
    </source>
</evidence>
<evidence type="ECO:0000256" key="5">
    <source>
        <dbReference type="ARBA" id="ARBA00023136"/>
    </source>
</evidence>
<evidence type="ECO:0000313" key="8">
    <source>
        <dbReference type="EMBL" id="KAH9423540.1"/>
    </source>
</evidence>
<comment type="subcellular location">
    <subcellularLocation>
        <location evidence="1">Membrane</location>
        <topology evidence="1">Multi-pass membrane protein</topology>
    </subcellularLocation>
</comment>
<evidence type="ECO:0000313" key="9">
    <source>
        <dbReference type="Proteomes" id="UP000887458"/>
    </source>
</evidence>
<accession>A0ABQ8JM75</accession>
<sequence>MSNNIVPIEQPNSQKPSNSAFKQQKLSAWQPILTVGTVLPTFFLIGVAFIPVGIGLLISSYQVQELEIDYTSCERSQITPHIPRNSTVSPPATLCSEFLAKNPTGNCSCMVNLELDADYRRDVFIYYGLTNFYQNHRRYVKSRDDYQLLGHIRAGRECSPFAHRIDPNDGILKPIIPCGAIANSLFNDTFQLERLVHDASNNPTYNEVPLIKTGIAWATDRNKFKNPPMPKGLNNLAAAFNGTLHPVNWPRHVYDLDPSDPNDNGLQNEGLIVWMRTAAFPTFRKLYARIRHDINEKDVSYQEGLPKGKYRLHIQYSKHPLPMLLYQSEQNQSFFIATIDFPVAGFKGKKRFIISNTSWLGGRNPFIGAVYILVGLTALLLSGLFLIIHKKFSPRPRSSIDVDNNGVDHHAESRKSLSIILNLVVLTNIIIIYY</sequence>
<protein>
    <submittedName>
        <fullName evidence="8">Cell cycle control protein 50A</fullName>
    </submittedName>
</protein>
<keyword evidence="3 7" id="KW-0812">Transmembrane</keyword>
<gene>
    <name evidence="8" type="primary">TMEM30A_1</name>
    <name evidence="8" type="ORF">DERP_003821</name>
</gene>
<evidence type="ECO:0000256" key="2">
    <source>
        <dbReference type="ARBA" id="ARBA00009457"/>
    </source>
</evidence>
<organism evidence="8 9">
    <name type="scientific">Dermatophagoides pteronyssinus</name>
    <name type="common">European house dust mite</name>
    <dbReference type="NCBI Taxonomy" id="6956"/>
    <lineage>
        <taxon>Eukaryota</taxon>
        <taxon>Metazoa</taxon>
        <taxon>Ecdysozoa</taxon>
        <taxon>Arthropoda</taxon>
        <taxon>Chelicerata</taxon>
        <taxon>Arachnida</taxon>
        <taxon>Acari</taxon>
        <taxon>Acariformes</taxon>
        <taxon>Sarcoptiformes</taxon>
        <taxon>Astigmata</taxon>
        <taxon>Psoroptidia</taxon>
        <taxon>Analgoidea</taxon>
        <taxon>Pyroglyphidae</taxon>
        <taxon>Dermatophagoidinae</taxon>
        <taxon>Dermatophagoides</taxon>
    </lineage>
</organism>
<dbReference type="Proteomes" id="UP000887458">
    <property type="component" value="Unassembled WGS sequence"/>
</dbReference>
<evidence type="ECO:0000256" key="3">
    <source>
        <dbReference type="ARBA" id="ARBA00022692"/>
    </source>
</evidence>